<dbReference type="AlphaFoldDB" id="A0A1R7T5U7"/>
<dbReference type="RefSeq" id="WP_146683941.1">
    <property type="nucleotide sequence ID" value="NZ_CP019646.1"/>
</dbReference>
<evidence type="ECO:0000313" key="3">
    <source>
        <dbReference type="Proteomes" id="UP000188181"/>
    </source>
</evidence>
<dbReference type="OrthoDB" id="277835at2"/>
<dbReference type="KEGG" id="pbas:SMSP2_02182"/>
<evidence type="ECO:0000256" key="1">
    <source>
        <dbReference type="SAM" id="Phobius"/>
    </source>
</evidence>
<accession>A0A1R7T5U7</accession>
<dbReference type="STRING" id="1851148.SMSP2_02182"/>
<feature type="transmembrane region" description="Helical" evidence="1">
    <location>
        <begin position="41"/>
        <end position="61"/>
    </location>
</feature>
<sequence>MVNVIIKELGNHAPFTFFGAFTGIIIILFSQKLPHNISYNIFYTLHPIHVVLSALVTASMYELHTCKHISGQCFRGKCNLWVLLIIGYVGSVGIATISDSLIPYIGEVLLNLPNREIHIGFIEKWWLVNPLALLGTALACFRPRTKFPHAGHVLLSTWASLFHIIMAIEGSLNWYLYVGIFLFLFLAVWTPCCLSDIVFPLLFVKEDNFFDSQADK</sequence>
<name>A0A1R7T5U7_9BACT</name>
<reference evidence="3" key="1">
    <citation type="submission" date="2017-02" db="EMBL/GenBank/DDBJ databases">
        <title>Comparative genomics and description of representatives of a novel lineage of planctomycetes thriving in anoxic sediments.</title>
        <authorList>
            <person name="Spring S."/>
            <person name="Bunk B."/>
            <person name="Sproer C."/>
        </authorList>
    </citation>
    <scope>NUCLEOTIDE SEQUENCE [LARGE SCALE GENOMIC DNA]</scope>
    <source>
        <strain evidence="3">SM-Chi-D1</strain>
    </source>
</reference>
<organism evidence="2 3">
    <name type="scientific">Limihaloglobus sulfuriphilus</name>
    <dbReference type="NCBI Taxonomy" id="1851148"/>
    <lineage>
        <taxon>Bacteria</taxon>
        <taxon>Pseudomonadati</taxon>
        <taxon>Planctomycetota</taxon>
        <taxon>Phycisphaerae</taxon>
        <taxon>Sedimentisphaerales</taxon>
        <taxon>Sedimentisphaeraceae</taxon>
        <taxon>Limihaloglobus</taxon>
    </lineage>
</organism>
<feature type="transmembrane region" description="Helical" evidence="1">
    <location>
        <begin position="12"/>
        <end position="29"/>
    </location>
</feature>
<keyword evidence="3" id="KW-1185">Reference proteome</keyword>
<dbReference type="Proteomes" id="UP000188181">
    <property type="component" value="Chromosome"/>
</dbReference>
<feature type="transmembrane region" description="Helical" evidence="1">
    <location>
        <begin position="81"/>
        <end position="105"/>
    </location>
</feature>
<feature type="transmembrane region" description="Helical" evidence="1">
    <location>
        <begin position="174"/>
        <end position="203"/>
    </location>
</feature>
<protein>
    <submittedName>
        <fullName evidence="2">Uncharacterized protein</fullName>
    </submittedName>
</protein>
<keyword evidence="1" id="KW-0812">Transmembrane</keyword>
<feature type="transmembrane region" description="Helical" evidence="1">
    <location>
        <begin position="150"/>
        <end position="168"/>
    </location>
</feature>
<keyword evidence="1" id="KW-0472">Membrane</keyword>
<dbReference type="EMBL" id="CP019646">
    <property type="protein sequence ID" value="AQQ71803.1"/>
    <property type="molecule type" value="Genomic_DNA"/>
</dbReference>
<gene>
    <name evidence="2" type="ORF">SMSP2_02182</name>
</gene>
<proteinExistence type="predicted"/>
<evidence type="ECO:0000313" key="2">
    <source>
        <dbReference type="EMBL" id="AQQ71803.1"/>
    </source>
</evidence>
<keyword evidence="1" id="KW-1133">Transmembrane helix</keyword>